<protein>
    <recommendedName>
        <fullName evidence="2">Retrovirus-related Pol polyprotein from transposon TNT 1-94</fullName>
    </recommendedName>
</protein>
<feature type="non-terminal residue" evidence="1">
    <location>
        <position position="1"/>
    </location>
</feature>
<proteinExistence type="predicted"/>
<name>A0AAW2IYP1_9LAMI</name>
<comment type="caution">
    <text evidence="1">The sequence shown here is derived from an EMBL/GenBank/DDBJ whole genome shotgun (WGS) entry which is preliminary data.</text>
</comment>
<organism evidence="1">
    <name type="scientific">Sesamum angustifolium</name>
    <dbReference type="NCBI Taxonomy" id="2727405"/>
    <lineage>
        <taxon>Eukaryota</taxon>
        <taxon>Viridiplantae</taxon>
        <taxon>Streptophyta</taxon>
        <taxon>Embryophyta</taxon>
        <taxon>Tracheophyta</taxon>
        <taxon>Spermatophyta</taxon>
        <taxon>Magnoliopsida</taxon>
        <taxon>eudicotyledons</taxon>
        <taxon>Gunneridae</taxon>
        <taxon>Pentapetalae</taxon>
        <taxon>asterids</taxon>
        <taxon>lamiids</taxon>
        <taxon>Lamiales</taxon>
        <taxon>Pedaliaceae</taxon>
        <taxon>Sesamum</taxon>
    </lineage>
</organism>
<dbReference type="PANTHER" id="PTHR11439">
    <property type="entry name" value="GAG-POL-RELATED RETROTRANSPOSON"/>
    <property type="match status" value="1"/>
</dbReference>
<reference evidence="1" key="2">
    <citation type="journal article" date="2024" name="Plant">
        <title>Genomic evolution and insights into agronomic trait innovations of Sesamum species.</title>
        <authorList>
            <person name="Miao H."/>
            <person name="Wang L."/>
            <person name="Qu L."/>
            <person name="Liu H."/>
            <person name="Sun Y."/>
            <person name="Le M."/>
            <person name="Wang Q."/>
            <person name="Wei S."/>
            <person name="Zheng Y."/>
            <person name="Lin W."/>
            <person name="Duan Y."/>
            <person name="Cao H."/>
            <person name="Xiong S."/>
            <person name="Wang X."/>
            <person name="Wei L."/>
            <person name="Li C."/>
            <person name="Ma Q."/>
            <person name="Ju M."/>
            <person name="Zhao R."/>
            <person name="Li G."/>
            <person name="Mu C."/>
            <person name="Tian Q."/>
            <person name="Mei H."/>
            <person name="Zhang T."/>
            <person name="Gao T."/>
            <person name="Zhang H."/>
        </authorList>
    </citation>
    <scope>NUCLEOTIDE SEQUENCE</scope>
    <source>
        <strain evidence="1">G01</strain>
    </source>
</reference>
<evidence type="ECO:0000313" key="1">
    <source>
        <dbReference type="EMBL" id="KAL0286540.1"/>
    </source>
</evidence>
<dbReference type="AlphaFoldDB" id="A0AAW2IYP1"/>
<dbReference type="PANTHER" id="PTHR11439:SF440">
    <property type="entry name" value="INTEGRASE CATALYTIC DOMAIN-CONTAINING PROTEIN"/>
    <property type="match status" value="1"/>
</dbReference>
<accession>A0AAW2IYP1</accession>
<feature type="non-terminal residue" evidence="1">
    <location>
        <position position="111"/>
    </location>
</feature>
<reference evidence="1" key="1">
    <citation type="submission" date="2020-06" db="EMBL/GenBank/DDBJ databases">
        <authorList>
            <person name="Li T."/>
            <person name="Hu X."/>
            <person name="Zhang T."/>
            <person name="Song X."/>
            <person name="Zhang H."/>
            <person name="Dai N."/>
            <person name="Sheng W."/>
            <person name="Hou X."/>
            <person name="Wei L."/>
        </authorList>
    </citation>
    <scope>NUCLEOTIDE SEQUENCE</scope>
    <source>
        <strain evidence="1">G01</strain>
        <tissue evidence="1">Leaf</tissue>
    </source>
</reference>
<evidence type="ECO:0008006" key="2">
    <source>
        <dbReference type="Google" id="ProtNLM"/>
    </source>
</evidence>
<gene>
    <name evidence="1" type="ORF">Sangu_2472700</name>
</gene>
<dbReference type="EMBL" id="JACGWK010001532">
    <property type="protein sequence ID" value="KAL0286540.1"/>
    <property type="molecule type" value="Genomic_DNA"/>
</dbReference>
<sequence>ENDVIIGVKIRITENEYSLCQSHYIEKILKRFNYHEEIPVRTPYDPTICLKKNNSDNVSQAEYGNIIRSVIFLMNYTRPDTAYDVGRLSSYTHNPNKEHWDALHRLLRYLK</sequence>